<keyword evidence="1" id="KW-0812">Transmembrane</keyword>
<dbReference type="Proteomes" id="UP000244727">
    <property type="component" value="Chromosome"/>
</dbReference>
<evidence type="ECO:0000256" key="1">
    <source>
        <dbReference type="SAM" id="Phobius"/>
    </source>
</evidence>
<dbReference type="EMBL" id="CP028858">
    <property type="protein sequence ID" value="AWB28164.1"/>
    <property type="molecule type" value="Genomic_DNA"/>
</dbReference>
<keyword evidence="4" id="KW-1185">Reference proteome</keyword>
<feature type="transmembrane region" description="Helical" evidence="1">
    <location>
        <begin position="12"/>
        <end position="38"/>
    </location>
</feature>
<evidence type="ECO:0000313" key="4">
    <source>
        <dbReference type="Proteomes" id="UP000244727"/>
    </source>
</evidence>
<name>A0A2R4X2Z4_9EURY</name>
<gene>
    <name evidence="3" type="ORF">HARCEL1_10830</name>
</gene>
<organism evidence="3 4">
    <name type="scientific">Halococcoides cellulosivorans</name>
    <dbReference type="NCBI Taxonomy" id="1679096"/>
    <lineage>
        <taxon>Archaea</taxon>
        <taxon>Methanobacteriati</taxon>
        <taxon>Methanobacteriota</taxon>
        <taxon>Stenosarchaea group</taxon>
        <taxon>Halobacteria</taxon>
        <taxon>Halobacteriales</taxon>
        <taxon>Haloarculaceae</taxon>
        <taxon>Halococcoides</taxon>
    </lineage>
</organism>
<proteinExistence type="predicted"/>
<protein>
    <recommendedName>
        <fullName evidence="2">DUF1616 domain-containing protein</fullName>
    </recommendedName>
</protein>
<keyword evidence="1" id="KW-1133">Transmembrane helix</keyword>
<dbReference type="AlphaFoldDB" id="A0A2R4X2Z4"/>
<dbReference type="KEGG" id="harc:HARCEL1_10830"/>
<keyword evidence="1" id="KW-0472">Membrane</keyword>
<accession>A0A2R4X2Z4</accession>
<reference evidence="3 4" key="1">
    <citation type="submission" date="2018-04" db="EMBL/GenBank/DDBJ databases">
        <title>Halococcoides cellulosivorans gen. nov., sp. nov., an extremely halophilic cellulose-utilizing haloarchaeon from hypersaline lakes.</title>
        <authorList>
            <person name="Sorokin D.Y."/>
            <person name="Toshchakov S.V."/>
            <person name="Samarov N.I."/>
            <person name="Korzhenkov A."/>
            <person name="Kublanov I.V."/>
        </authorList>
    </citation>
    <scope>NUCLEOTIDE SEQUENCE [LARGE SCALE GENOMIC DNA]</scope>
    <source>
        <strain evidence="3 4">HArcel1</strain>
    </source>
</reference>
<sequence length="153" mass="15980">MVTTSHSTDRETITRALTVGLAAVLIVSLVGVVALAAAPPTTTEPTTEFALLDGNRSAADYPTELAPGETGEVWVEIGNHEHQPIAYDVAVAWNGTVTQTFGTTLVAGAAGQRPTRLVAPSDPGLYRVTVSLSGNASVESMETRLYVDVGEEN</sequence>
<evidence type="ECO:0000313" key="3">
    <source>
        <dbReference type="EMBL" id="AWB28164.1"/>
    </source>
</evidence>
<dbReference type="InterPro" id="IPR011674">
    <property type="entry name" value="DUF1616"/>
</dbReference>
<feature type="domain" description="DUF1616" evidence="2">
    <location>
        <begin position="9"/>
        <end position="101"/>
    </location>
</feature>
<evidence type="ECO:0000259" key="2">
    <source>
        <dbReference type="Pfam" id="PF07760"/>
    </source>
</evidence>
<dbReference type="Pfam" id="PF07760">
    <property type="entry name" value="DUF1616"/>
    <property type="match status" value="1"/>
</dbReference>